<evidence type="ECO:0000259" key="2">
    <source>
        <dbReference type="Pfam" id="PF13087"/>
    </source>
</evidence>
<dbReference type="InterPro" id="IPR045055">
    <property type="entry name" value="DNA2/NAM7-like"/>
</dbReference>
<name>A0AAI8YZL3_9PEZI</name>
<organism evidence="3 4">
    <name type="scientific">Lecanosticta acicola</name>
    <dbReference type="NCBI Taxonomy" id="111012"/>
    <lineage>
        <taxon>Eukaryota</taxon>
        <taxon>Fungi</taxon>
        <taxon>Dikarya</taxon>
        <taxon>Ascomycota</taxon>
        <taxon>Pezizomycotina</taxon>
        <taxon>Dothideomycetes</taxon>
        <taxon>Dothideomycetidae</taxon>
        <taxon>Mycosphaerellales</taxon>
        <taxon>Mycosphaerellaceae</taxon>
        <taxon>Lecanosticta</taxon>
    </lineage>
</organism>
<dbReference type="InterPro" id="IPR027417">
    <property type="entry name" value="P-loop_NTPase"/>
</dbReference>
<protein>
    <recommendedName>
        <fullName evidence="5">DNA2/NAM7 helicase-like C-terminal domain-containing protein</fullName>
    </recommendedName>
</protein>
<keyword evidence="4" id="KW-1185">Reference proteome</keyword>
<dbReference type="InterPro" id="IPR041679">
    <property type="entry name" value="DNA2/NAM7-like_C"/>
</dbReference>
<dbReference type="SUPFAM" id="SSF52540">
    <property type="entry name" value="P-loop containing nucleoside triphosphate hydrolases"/>
    <property type="match status" value="1"/>
</dbReference>
<dbReference type="Pfam" id="PF13086">
    <property type="entry name" value="AAA_11"/>
    <property type="match status" value="1"/>
</dbReference>
<feature type="domain" description="DNA2/NAM7 helicase-like C-terminal" evidence="2">
    <location>
        <begin position="767"/>
        <end position="986"/>
    </location>
</feature>
<dbReference type="Proteomes" id="UP001296104">
    <property type="component" value="Unassembled WGS sequence"/>
</dbReference>
<proteinExistence type="predicted"/>
<feature type="domain" description="DNA2/NAM7 helicase helicase" evidence="1">
    <location>
        <begin position="480"/>
        <end position="746"/>
    </location>
</feature>
<accession>A0AAI8YZL3</accession>
<dbReference type="AlphaFoldDB" id="A0AAI8YZL3"/>
<dbReference type="PANTHER" id="PTHR10887">
    <property type="entry name" value="DNA2/NAM7 HELICASE FAMILY"/>
    <property type="match status" value="1"/>
</dbReference>
<dbReference type="PANTHER" id="PTHR10887:SF495">
    <property type="entry name" value="HELICASE SENATAXIN ISOFORM X1-RELATED"/>
    <property type="match status" value="1"/>
</dbReference>
<dbReference type="EMBL" id="CAVMBE010000028">
    <property type="protein sequence ID" value="CAK4023898.1"/>
    <property type="molecule type" value="Genomic_DNA"/>
</dbReference>
<reference evidence="3" key="1">
    <citation type="submission" date="2023-11" db="EMBL/GenBank/DDBJ databases">
        <authorList>
            <person name="Alioto T."/>
            <person name="Alioto T."/>
            <person name="Gomez Garrido J."/>
        </authorList>
    </citation>
    <scope>NUCLEOTIDE SEQUENCE</scope>
</reference>
<evidence type="ECO:0000313" key="3">
    <source>
        <dbReference type="EMBL" id="CAK4023898.1"/>
    </source>
</evidence>
<dbReference type="InterPro" id="IPR041677">
    <property type="entry name" value="DNA2/NAM7_AAA_11"/>
</dbReference>
<dbReference type="Gene3D" id="3.40.50.300">
    <property type="entry name" value="P-loop containing nucleotide triphosphate hydrolases"/>
    <property type="match status" value="2"/>
</dbReference>
<evidence type="ECO:0000313" key="4">
    <source>
        <dbReference type="Proteomes" id="UP001296104"/>
    </source>
</evidence>
<evidence type="ECO:0000259" key="1">
    <source>
        <dbReference type="Pfam" id="PF13086"/>
    </source>
</evidence>
<dbReference type="Pfam" id="PF13087">
    <property type="entry name" value="AAA_12"/>
    <property type="match status" value="1"/>
</dbReference>
<gene>
    <name evidence="3" type="ORF">LECACI_7A004892</name>
</gene>
<dbReference type="GO" id="GO:0004386">
    <property type="term" value="F:helicase activity"/>
    <property type="evidence" value="ECO:0007669"/>
    <property type="project" value="InterPro"/>
</dbReference>
<sequence>MAVPVQELLAYREQLIDGVTEGPITESTKLVALHQPNLCTDNGKLVRNLTQIARLDTENECFIITEDDVVLPPQAIGKHAMPQQYTFTASFNRLLTAPVLRLECKWPRVSAPHGQSGPFKVSLEFHFNSCDGVPGIENFEVRKNVDLAGIEKDEIVFTAHGATSQGLRNISKLPPHNRMVLGELVPVLNSFLKPETPIQVRLRFNEHLDRKDAAMASMLPYVLGDGVEKLPTMTLPEWSTLLPLSPERNIHALMDASAPHPMVPFECVDTYTSIDQASIELYESARLANIEQEESLRLWAETEHHALLYQVGRTVVMAVNFRAYRQLVGPGGPVKSSVPDRLLASATWTDPISYQTFTAEVSRCSLPVHLPSHDALFSIPKADGAIRATCLRSDPNPPGAQFLARVKFAPRMPKFTVSSQLNTVSNLRSADAAPWHPLILNQNHALEQVDLVLKRAEDVETPLEAEVEEAYQWMLNFRKWNAEQLQALKSIRKAVGGIVLITGPAGTGKTLVLQAICIFLYRLGLHILVLAPANSNCADFMAKLAQYFPEICGTRVLPSSMDSDIRKVSPSCKDDAEESDLADFEMMRADSQPSSEIPHHGLPAQVLQAARQGKHHDKVHQKIFGKNMDVWQELQKCVLKCDDGTFDWQNAEDVKVYQLSYNFCKAHFVAMSRLIITTTGNVRTADIVENWALGKHGIECKGIVVILDEACKDREIDTLSALLWPVYRNKITGMVMLGDERQLEPTNTCAKGKTVYNPFSDRLNVPFLTRLKREGFPCTELVEQHRMSEHIAQWPTANFYPAGMRNGPGTSQLLSEKQPGLHAVLVNILQSVGTNIPARFSAVQQDKFIRAHYLEVHGVRDNSKQSAFVREHIKFFFDKCYWPLRAYYGAETFEKVMIICAYKEARKCWHEAAQHLQHKYKIPNAQLPRILTIDSSQGCEAPVTFIDCSVQQYSARTKFRDIGFVDNDKRMNVAMTRAQDVRWILGGSCSVRERRRTRDPGTPAYVRHRDEIAEFTIVKNEKIKDAGTAWLEGLTKQDICLGRRFGHESTRPSH</sequence>
<comment type="caution">
    <text evidence="3">The sequence shown here is derived from an EMBL/GenBank/DDBJ whole genome shotgun (WGS) entry which is preliminary data.</text>
</comment>
<evidence type="ECO:0008006" key="5">
    <source>
        <dbReference type="Google" id="ProtNLM"/>
    </source>
</evidence>